<keyword evidence="6 12" id="KW-1003">Cell membrane</keyword>
<dbReference type="GO" id="GO:0042301">
    <property type="term" value="F:phosphate ion binding"/>
    <property type="evidence" value="ECO:0007669"/>
    <property type="project" value="UniProtKB-UniRule"/>
</dbReference>
<comment type="caution">
    <text evidence="14">The sequence shown here is derived from an EMBL/GenBank/DDBJ whole genome shotgun (WGS) entry which is preliminary data.</text>
</comment>
<keyword evidence="8 12" id="KW-0732">Signal</keyword>
<protein>
    <recommendedName>
        <fullName evidence="12">Phosphate-binding protein</fullName>
    </recommendedName>
</protein>
<evidence type="ECO:0000256" key="7">
    <source>
        <dbReference type="ARBA" id="ARBA00022592"/>
    </source>
</evidence>
<evidence type="ECO:0000256" key="2">
    <source>
        <dbReference type="ARBA" id="ARBA00004193"/>
    </source>
</evidence>
<gene>
    <name evidence="14" type="ORF">FYJ66_04045</name>
</gene>
<dbReference type="InterPro" id="IPR050811">
    <property type="entry name" value="Phosphate_ABC_transporter"/>
</dbReference>
<organism evidence="14">
    <name type="scientific">Baileyella intestinalis</name>
    <dbReference type="NCBI Taxonomy" id="2606709"/>
    <lineage>
        <taxon>Bacteria</taxon>
        <taxon>Bacillati</taxon>
        <taxon>Bacillota</taxon>
        <taxon>Clostridia</taxon>
        <taxon>Peptostreptococcales</taxon>
        <taxon>Anaerovoracaceae</taxon>
        <taxon>Baileyella</taxon>
    </lineage>
</organism>
<evidence type="ECO:0000256" key="9">
    <source>
        <dbReference type="ARBA" id="ARBA00023136"/>
    </source>
</evidence>
<dbReference type="GO" id="GO:0005886">
    <property type="term" value="C:plasma membrane"/>
    <property type="evidence" value="ECO:0007669"/>
    <property type="project" value="UniProtKB-SubCell"/>
</dbReference>
<evidence type="ECO:0000256" key="8">
    <source>
        <dbReference type="ARBA" id="ARBA00022729"/>
    </source>
</evidence>
<keyword evidence="10 12" id="KW-0564">Palmitate</keyword>
<evidence type="ECO:0000256" key="1">
    <source>
        <dbReference type="ARBA" id="ARBA00002841"/>
    </source>
</evidence>
<dbReference type="GO" id="GO:0006817">
    <property type="term" value="P:phosphate ion transport"/>
    <property type="evidence" value="ECO:0007669"/>
    <property type="project" value="UniProtKB-UniRule"/>
</dbReference>
<keyword evidence="9" id="KW-0472">Membrane</keyword>
<feature type="domain" description="PBP" evidence="13">
    <location>
        <begin position="35"/>
        <end position="273"/>
    </location>
</feature>
<dbReference type="Gene3D" id="3.40.190.10">
    <property type="entry name" value="Periplasmic binding protein-like II"/>
    <property type="match status" value="2"/>
</dbReference>
<proteinExistence type="inferred from homology"/>
<dbReference type="CDD" id="cd13653">
    <property type="entry name" value="PBP2_phosphate_like_1"/>
    <property type="match status" value="1"/>
</dbReference>
<evidence type="ECO:0000256" key="3">
    <source>
        <dbReference type="ARBA" id="ARBA00008725"/>
    </source>
</evidence>
<dbReference type="AlphaFoldDB" id="A0A6A8M733"/>
<dbReference type="InterPro" id="IPR011862">
    <property type="entry name" value="Phos-bd"/>
</dbReference>
<evidence type="ECO:0000256" key="4">
    <source>
        <dbReference type="ARBA" id="ARBA00011529"/>
    </source>
</evidence>
<evidence type="ECO:0000256" key="11">
    <source>
        <dbReference type="ARBA" id="ARBA00023288"/>
    </source>
</evidence>
<dbReference type="NCBIfam" id="TIGR02136">
    <property type="entry name" value="ptsS_2"/>
    <property type="match status" value="1"/>
</dbReference>
<dbReference type="RefSeq" id="WP_154572233.1">
    <property type="nucleotide sequence ID" value="NZ_VUNB01000003.1"/>
</dbReference>
<evidence type="ECO:0000259" key="13">
    <source>
        <dbReference type="Pfam" id="PF12849"/>
    </source>
</evidence>
<evidence type="ECO:0000256" key="6">
    <source>
        <dbReference type="ARBA" id="ARBA00022475"/>
    </source>
</evidence>
<dbReference type="PANTHER" id="PTHR30570">
    <property type="entry name" value="PERIPLASMIC PHOSPHATE BINDING COMPONENT OF PHOSPHATE ABC TRANSPORTER"/>
    <property type="match status" value="1"/>
</dbReference>
<reference evidence="14" key="1">
    <citation type="submission" date="2019-09" db="EMBL/GenBank/DDBJ databases">
        <title>In-depth cultivation of the pig gut microbiome towards novel bacterial diversity and tailored functional studies.</title>
        <authorList>
            <person name="Wylensek D."/>
            <person name="Hitch T.C.A."/>
            <person name="Clavel T."/>
        </authorList>
    </citation>
    <scope>NUCLEOTIDE SEQUENCE</scope>
    <source>
        <strain evidence="14">RF-744-FAT-WT-3</strain>
    </source>
</reference>
<dbReference type="EMBL" id="VUNB01000003">
    <property type="protein sequence ID" value="MST68761.1"/>
    <property type="molecule type" value="Genomic_DNA"/>
</dbReference>
<evidence type="ECO:0000313" key="14">
    <source>
        <dbReference type="EMBL" id="MST68761.1"/>
    </source>
</evidence>
<dbReference type="InterPro" id="IPR024370">
    <property type="entry name" value="PBP_domain"/>
</dbReference>
<accession>A0A6A8M733</accession>
<dbReference type="SUPFAM" id="SSF53850">
    <property type="entry name" value="Periplasmic binding protein-like II"/>
    <property type="match status" value="1"/>
</dbReference>
<dbReference type="PROSITE" id="PS51257">
    <property type="entry name" value="PROKAR_LIPOPROTEIN"/>
    <property type="match status" value="1"/>
</dbReference>
<feature type="chain" id="PRO_5039744537" description="Phosphate-binding protein" evidence="12">
    <location>
        <begin position="28"/>
        <end position="299"/>
    </location>
</feature>
<keyword evidence="5 12" id="KW-0813">Transport</keyword>
<comment type="subunit">
    <text evidence="4 12">The complex is composed of two ATP-binding proteins (PstB), two transmembrane proteins (PstC and PstA) and a solute-binding protein (PstS).</text>
</comment>
<feature type="signal peptide" evidence="12">
    <location>
        <begin position="1"/>
        <end position="27"/>
    </location>
</feature>
<comment type="similarity">
    <text evidence="3 12">Belongs to the PstS family.</text>
</comment>
<evidence type="ECO:0000256" key="12">
    <source>
        <dbReference type="RuleBase" id="RU367119"/>
    </source>
</evidence>
<name>A0A6A8M733_9FIRM</name>
<keyword evidence="7 12" id="KW-0592">Phosphate transport</keyword>
<keyword evidence="11 12" id="KW-0449">Lipoprotein</keyword>
<sequence length="299" mass="31786">MKERTKSKVFKVLALSCVLAMAGAVFTGCGSQKQENEAVKGSLTASGSSALQPLAQQAADDFTAENPDASITINGGGSGTGLQQVSDGSVDIGNSDVYAEEKLDADQAKALKDHKVATITVAAVVNKDLGVKDLTTDQLTKIFTGQITNWKDVGGPDEQIMLVTRPASSGTRALFKQYAIGGQEEASNSALETDDSGTLMETVKKNKGAIGYVALSYLVNEKEVTGVAIDGVKPTLKNTYSGKYNVWGYEHMYTKGEPNKISKAFIDYLTSDDYAQNVEKLGYGAISKMSDKAVKNHEK</sequence>
<evidence type="ECO:0000256" key="10">
    <source>
        <dbReference type="ARBA" id="ARBA00023139"/>
    </source>
</evidence>
<comment type="function">
    <text evidence="12">Involved in the system for phosphate transport across the cytoplasmic membrane.</text>
</comment>
<dbReference type="PANTHER" id="PTHR30570:SF4">
    <property type="entry name" value="PHOSPHATE-BINDING PROTEIN PSTS 1"/>
    <property type="match status" value="1"/>
</dbReference>
<evidence type="ECO:0000256" key="5">
    <source>
        <dbReference type="ARBA" id="ARBA00022448"/>
    </source>
</evidence>
<comment type="function">
    <text evidence="1">Part of the ABC transporter complex PstSACB involved in phosphate import.</text>
</comment>
<dbReference type="Pfam" id="PF12849">
    <property type="entry name" value="PBP_like_2"/>
    <property type="match status" value="1"/>
</dbReference>
<comment type="subcellular location">
    <subcellularLocation>
        <location evidence="2 12">Cell membrane</location>
        <topology evidence="2 12">Lipid-anchor</topology>
    </subcellularLocation>
</comment>